<evidence type="ECO:0000313" key="2">
    <source>
        <dbReference type="Proteomes" id="UP000265520"/>
    </source>
</evidence>
<accession>A0A392QU89</accession>
<feature type="non-terminal residue" evidence="1">
    <location>
        <position position="57"/>
    </location>
</feature>
<evidence type="ECO:0000313" key="1">
    <source>
        <dbReference type="EMBL" id="MCI27567.1"/>
    </source>
</evidence>
<dbReference type="EMBL" id="LXQA010160154">
    <property type="protein sequence ID" value="MCI27567.1"/>
    <property type="molecule type" value="Genomic_DNA"/>
</dbReference>
<keyword evidence="2" id="KW-1185">Reference proteome</keyword>
<organism evidence="1 2">
    <name type="scientific">Trifolium medium</name>
    <dbReference type="NCBI Taxonomy" id="97028"/>
    <lineage>
        <taxon>Eukaryota</taxon>
        <taxon>Viridiplantae</taxon>
        <taxon>Streptophyta</taxon>
        <taxon>Embryophyta</taxon>
        <taxon>Tracheophyta</taxon>
        <taxon>Spermatophyta</taxon>
        <taxon>Magnoliopsida</taxon>
        <taxon>eudicotyledons</taxon>
        <taxon>Gunneridae</taxon>
        <taxon>Pentapetalae</taxon>
        <taxon>rosids</taxon>
        <taxon>fabids</taxon>
        <taxon>Fabales</taxon>
        <taxon>Fabaceae</taxon>
        <taxon>Papilionoideae</taxon>
        <taxon>50 kb inversion clade</taxon>
        <taxon>NPAAA clade</taxon>
        <taxon>Hologalegina</taxon>
        <taxon>IRL clade</taxon>
        <taxon>Trifolieae</taxon>
        <taxon>Trifolium</taxon>
    </lineage>
</organism>
<comment type="caution">
    <text evidence="1">The sequence shown here is derived from an EMBL/GenBank/DDBJ whole genome shotgun (WGS) entry which is preliminary data.</text>
</comment>
<name>A0A392QU89_9FABA</name>
<proteinExistence type="predicted"/>
<dbReference type="AlphaFoldDB" id="A0A392QU89"/>
<protein>
    <submittedName>
        <fullName evidence="1">Uncharacterized protein</fullName>
    </submittedName>
</protein>
<dbReference type="Proteomes" id="UP000265520">
    <property type="component" value="Unassembled WGS sequence"/>
</dbReference>
<reference evidence="1 2" key="1">
    <citation type="journal article" date="2018" name="Front. Plant Sci.">
        <title>Red Clover (Trifolium pratense) and Zigzag Clover (T. medium) - A Picture of Genomic Similarities and Differences.</title>
        <authorList>
            <person name="Dluhosova J."/>
            <person name="Istvanek J."/>
            <person name="Nedelnik J."/>
            <person name="Repkova J."/>
        </authorList>
    </citation>
    <scope>NUCLEOTIDE SEQUENCE [LARGE SCALE GENOMIC DNA]</scope>
    <source>
        <strain evidence="2">cv. 10/8</strain>
        <tissue evidence="1">Leaf</tissue>
    </source>
</reference>
<sequence length="57" mass="6208">MDIYTLKRNTRTSVGCCGILIRPAAYPVIDVEGYKEAARAVIDDYVTGASPNNQEST</sequence>